<keyword evidence="1" id="KW-0472">Membrane</keyword>
<keyword evidence="1" id="KW-1133">Transmembrane helix</keyword>
<accession>A0A922AGI8</accession>
<reference evidence="2" key="1">
    <citation type="submission" date="2021-01" db="EMBL/GenBank/DDBJ databases">
        <authorList>
            <person name="Lovell J.T."/>
            <person name="Bentley N."/>
            <person name="Bhattarai G."/>
            <person name="Jenkins J.W."/>
            <person name="Sreedasyam A."/>
            <person name="Alarcon Y."/>
            <person name="Bock C."/>
            <person name="Boston L."/>
            <person name="Carlson J."/>
            <person name="Cervantes K."/>
            <person name="Clermont K."/>
            <person name="Krom N."/>
            <person name="Kubenka K."/>
            <person name="Mamidi S."/>
            <person name="Mattison C."/>
            <person name="Monteros M."/>
            <person name="Pisani C."/>
            <person name="Plott C."/>
            <person name="Rajasekar S."/>
            <person name="Rhein H.S."/>
            <person name="Rohla C."/>
            <person name="Song M."/>
            <person name="Hilaire R.S."/>
            <person name="Shu S."/>
            <person name="Wells L."/>
            <person name="Wang X."/>
            <person name="Webber J."/>
            <person name="Heerema R.J."/>
            <person name="Klein P."/>
            <person name="Conner P."/>
            <person name="Grauke L."/>
            <person name="Grimwood J."/>
            <person name="Schmutz J."/>
            <person name="Randall J.J."/>
        </authorList>
    </citation>
    <scope>NUCLEOTIDE SEQUENCE</scope>
    <source>
        <tissue evidence="2">Leaf</tissue>
    </source>
</reference>
<organism evidence="2 3">
    <name type="scientific">Carya illinoinensis</name>
    <name type="common">Pecan</name>
    <dbReference type="NCBI Taxonomy" id="32201"/>
    <lineage>
        <taxon>Eukaryota</taxon>
        <taxon>Viridiplantae</taxon>
        <taxon>Streptophyta</taxon>
        <taxon>Embryophyta</taxon>
        <taxon>Tracheophyta</taxon>
        <taxon>Spermatophyta</taxon>
        <taxon>Magnoliopsida</taxon>
        <taxon>eudicotyledons</taxon>
        <taxon>Gunneridae</taxon>
        <taxon>Pentapetalae</taxon>
        <taxon>rosids</taxon>
        <taxon>fabids</taxon>
        <taxon>Fagales</taxon>
        <taxon>Juglandaceae</taxon>
        <taxon>Carya</taxon>
    </lineage>
</organism>
<sequence>MPFQLKLIIHLILYFFSILVVSLVRDAVYFHFIAVRAIASTCMMMDASGGYYNSSSLGTIGAICGSLSTSKALEEASSLRFLVPKGLPNADSPVQLLEIPS</sequence>
<evidence type="ECO:0000313" key="2">
    <source>
        <dbReference type="EMBL" id="KAG6678471.1"/>
    </source>
</evidence>
<keyword evidence="1" id="KW-0812">Transmembrane</keyword>
<feature type="transmembrane region" description="Helical" evidence="1">
    <location>
        <begin position="12"/>
        <end position="35"/>
    </location>
</feature>
<comment type="caution">
    <text evidence="2">The sequence shown here is derived from an EMBL/GenBank/DDBJ whole genome shotgun (WGS) entry which is preliminary data.</text>
</comment>
<dbReference type="AlphaFoldDB" id="A0A922AGI8"/>
<proteinExistence type="predicted"/>
<evidence type="ECO:0000256" key="1">
    <source>
        <dbReference type="SAM" id="Phobius"/>
    </source>
</evidence>
<dbReference type="EMBL" id="CM031838">
    <property type="protein sequence ID" value="KAG6678471.1"/>
    <property type="molecule type" value="Genomic_DNA"/>
</dbReference>
<dbReference type="Proteomes" id="UP000811246">
    <property type="component" value="Chromosome 14"/>
</dbReference>
<gene>
    <name evidence="2" type="ORF">I3842_14G081900</name>
</gene>
<name>A0A922AGI8_CARIL</name>
<protein>
    <submittedName>
        <fullName evidence="2">Uncharacterized protein</fullName>
    </submittedName>
</protein>
<evidence type="ECO:0000313" key="3">
    <source>
        <dbReference type="Proteomes" id="UP000811246"/>
    </source>
</evidence>